<dbReference type="EMBL" id="JACTNF010000034">
    <property type="protein sequence ID" value="MBO1076914.1"/>
    <property type="molecule type" value="Genomic_DNA"/>
</dbReference>
<name>A0ABS3KHH5_9PROT</name>
<protein>
    <submittedName>
        <fullName evidence="4">Alpha/beta hydrolase</fullName>
    </submittedName>
</protein>
<gene>
    <name evidence="4" type="ORF">IAI60_20060</name>
</gene>
<evidence type="ECO:0000313" key="4">
    <source>
        <dbReference type="EMBL" id="MBO1076914.1"/>
    </source>
</evidence>
<keyword evidence="2 4" id="KW-0378">Hydrolase</keyword>
<dbReference type="PANTHER" id="PTHR48081:SF8">
    <property type="entry name" value="ALPHA_BETA HYDROLASE FOLD-3 DOMAIN-CONTAINING PROTEIN-RELATED"/>
    <property type="match status" value="1"/>
</dbReference>
<evidence type="ECO:0000259" key="3">
    <source>
        <dbReference type="Pfam" id="PF07859"/>
    </source>
</evidence>
<accession>A0ABS3KHH5</accession>
<dbReference type="RefSeq" id="WP_207450466.1">
    <property type="nucleotide sequence ID" value="NZ_JACTNF010000034.1"/>
</dbReference>
<dbReference type="GO" id="GO:0016787">
    <property type="term" value="F:hydrolase activity"/>
    <property type="evidence" value="ECO:0007669"/>
    <property type="project" value="UniProtKB-KW"/>
</dbReference>
<dbReference type="PROSITE" id="PS01173">
    <property type="entry name" value="LIPASE_GDXG_HIS"/>
    <property type="match status" value="1"/>
</dbReference>
<evidence type="ECO:0000256" key="1">
    <source>
        <dbReference type="ARBA" id="ARBA00010515"/>
    </source>
</evidence>
<comment type="caution">
    <text evidence="4">The sequence shown here is derived from an EMBL/GenBank/DDBJ whole genome shotgun (WGS) entry which is preliminary data.</text>
</comment>
<proteinExistence type="inferred from homology"/>
<dbReference type="Proteomes" id="UP001518990">
    <property type="component" value="Unassembled WGS sequence"/>
</dbReference>
<dbReference type="SUPFAM" id="SSF53474">
    <property type="entry name" value="alpha/beta-Hydrolases"/>
    <property type="match status" value="1"/>
</dbReference>
<dbReference type="InterPro" id="IPR029058">
    <property type="entry name" value="AB_hydrolase_fold"/>
</dbReference>
<keyword evidence="5" id="KW-1185">Reference proteome</keyword>
<dbReference type="InterPro" id="IPR002168">
    <property type="entry name" value="Lipase_GDXG_HIS_AS"/>
</dbReference>
<feature type="domain" description="Alpha/beta hydrolase fold-3" evidence="3">
    <location>
        <begin position="75"/>
        <end position="282"/>
    </location>
</feature>
<dbReference type="Pfam" id="PF07859">
    <property type="entry name" value="Abhydrolase_3"/>
    <property type="match status" value="1"/>
</dbReference>
<dbReference type="Gene3D" id="3.40.50.1820">
    <property type="entry name" value="alpha/beta hydrolase"/>
    <property type="match status" value="1"/>
</dbReference>
<organism evidence="4 5">
    <name type="scientific">Roseomonas marmotae</name>
    <dbReference type="NCBI Taxonomy" id="2768161"/>
    <lineage>
        <taxon>Bacteria</taxon>
        <taxon>Pseudomonadati</taxon>
        <taxon>Pseudomonadota</taxon>
        <taxon>Alphaproteobacteria</taxon>
        <taxon>Acetobacterales</taxon>
        <taxon>Roseomonadaceae</taxon>
        <taxon>Roseomonas</taxon>
    </lineage>
</organism>
<reference evidence="4 5" key="1">
    <citation type="submission" date="2020-09" db="EMBL/GenBank/DDBJ databases">
        <title>Roseomonas.</title>
        <authorList>
            <person name="Zhu W."/>
        </authorList>
    </citation>
    <scope>NUCLEOTIDE SEQUENCE [LARGE SCALE GENOMIC DNA]</scope>
    <source>
        <strain evidence="4 5">1311</strain>
    </source>
</reference>
<sequence length="307" mass="32534">MEQELDPQVAALLRQVNTQPPMHQTPIPALRARRPPPELPVPAIGGVQDVVCRAADGQVPARLYQPPGAASGTLVVFFHGGGFVFGSLDSHYDVTCRALCAGAGCHVLSVDYRLAPEHPFPAAVQDADLAVDWAMAEAATLGADPRRIVLAGGSAGGNLAAVAAQRARGRGGPEPCGQLLFYPVTDAPGPTSSYRDFAQGFYLTRADMDWFWRQYLPNPAQGTDPAASPLRTADLAGLPPALIITAGHDPLRDEAEAYAARLRQAQVPVVLQRYPGMIHGFLAFPLAGRQSALDLAIAWLRELPSAG</sequence>
<dbReference type="InterPro" id="IPR013094">
    <property type="entry name" value="AB_hydrolase_3"/>
</dbReference>
<comment type="similarity">
    <text evidence="1">Belongs to the 'GDXG' lipolytic enzyme family.</text>
</comment>
<evidence type="ECO:0000256" key="2">
    <source>
        <dbReference type="ARBA" id="ARBA00022801"/>
    </source>
</evidence>
<evidence type="ECO:0000313" key="5">
    <source>
        <dbReference type="Proteomes" id="UP001518990"/>
    </source>
</evidence>
<dbReference type="PANTHER" id="PTHR48081">
    <property type="entry name" value="AB HYDROLASE SUPERFAMILY PROTEIN C4A8.06C"/>
    <property type="match status" value="1"/>
</dbReference>
<dbReference type="InterPro" id="IPR050300">
    <property type="entry name" value="GDXG_lipolytic_enzyme"/>
</dbReference>